<proteinExistence type="predicted"/>
<feature type="compositionally biased region" description="Basic and acidic residues" evidence="1">
    <location>
        <begin position="82"/>
        <end position="108"/>
    </location>
</feature>
<evidence type="ECO:0000256" key="1">
    <source>
        <dbReference type="SAM" id="MobiDB-lite"/>
    </source>
</evidence>
<dbReference type="AlphaFoldDB" id="A0AAF5PVI6"/>
<protein>
    <submittedName>
        <fullName evidence="3">Uncharacterized protein</fullName>
    </submittedName>
</protein>
<name>A0AAF5PVI6_WUCBA</name>
<reference evidence="3" key="3">
    <citation type="submission" date="2024-02" db="UniProtKB">
        <authorList>
            <consortium name="WormBaseParasite"/>
        </authorList>
    </citation>
    <scope>IDENTIFICATION</scope>
    <source>
        <strain evidence="3">pt0022</strain>
    </source>
</reference>
<sequence length="256" mass="30381">MTFEYDENNRISGFTLSISVPPFSRPTYSFVLDWEKRKGRKESLSNEIEVKSNIEHLSSERTIKDDNSFSSADNSAISKLSTMKDKQKFSKNKHSEFEQKMKNEERTQCDSMKNQTYDNLESYKQSTDNDIIRYKEPENFQNNMLRSKKHHHDSMIQLNVIIRHYANNSEIIENFISDKVINSLTLIDALKFILRNTTISLIDNDYGRLYLFPDNKTNDKVHELRYHRNRYKLLAKFCKFRNECTLLLDLTNTFIK</sequence>
<dbReference type="WBParaSite" id="mrna-Wban_06010">
    <property type="protein sequence ID" value="mrna-Wban_06010"/>
    <property type="gene ID" value="Wban_06010"/>
</dbReference>
<dbReference type="Proteomes" id="UP000093561">
    <property type="component" value="Unassembled WGS sequence"/>
</dbReference>
<evidence type="ECO:0000313" key="2">
    <source>
        <dbReference type="Proteomes" id="UP000093561"/>
    </source>
</evidence>
<organism evidence="2 3">
    <name type="scientific">Wuchereria bancrofti</name>
    <dbReference type="NCBI Taxonomy" id="6293"/>
    <lineage>
        <taxon>Eukaryota</taxon>
        <taxon>Metazoa</taxon>
        <taxon>Ecdysozoa</taxon>
        <taxon>Nematoda</taxon>
        <taxon>Chromadorea</taxon>
        <taxon>Rhabditida</taxon>
        <taxon>Spirurina</taxon>
        <taxon>Spiruromorpha</taxon>
        <taxon>Filarioidea</taxon>
        <taxon>Onchocercidae</taxon>
        <taxon>Wuchereria</taxon>
    </lineage>
</organism>
<reference evidence="2" key="1">
    <citation type="submission" date="2015-03" db="EMBL/GenBank/DDBJ databases">
        <title>Wuchereria bancrofti Genome Sequencing Papua New Guinea Strain.</title>
        <authorList>
            <person name="Small S.T."/>
            <person name="Serre D."/>
            <person name="Zimmerman P.A."/>
        </authorList>
    </citation>
    <scope>NUCLEOTIDE SEQUENCE [LARGE SCALE GENOMIC DNA]</scope>
    <source>
        <strain evidence="2">pt0022</strain>
    </source>
</reference>
<feature type="region of interest" description="Disordered" evidence="1">
    <location>
        <begin position="80"/>
        <end position="109"/>
    </location>
</feature>
<reference evidence="2" key="2">
    <citation type="journal article" date="2016" name="Mol. Ecol.">
        <title>Population genomics of the filarial nematode parasite Wuchereria bancrofti from mosquitoes.</title>
        <authorList>
            <person name="Small S.T."/>
            <person name="Reimer L.J."/>
            <person name="Tisch D.J."/>
            <person name="King C.L."/>
            <person name="Christensen B.M."/>
            <person name="Siba P.M."/>
            <person name="Kazura J.W."/>
            <person name="Serre D."/>
            <person name="Zimmerman P.A."/>
        </authorList>
    </citation>
    <scope>NUCLEOTIDE SEQUENCE</scope>
    <source>
        <strain evidence="2">pt0022</strain>
    </source>
</reference>
<evidence type="ECO:0000313" key="3">
    <source>
        <dbReference type="WBParaSite" id="mrna-Wban_06010"/>
    </source>
</evidence>
<accession>A0AAF5PVI6</accession>